<feature type="domain" description="4Fe-4S ferredoxin-type" evidence="5">
    <location>
        <begin position="44"/>
        <end position="73"/>
    </location>
</feature>
<keyword evidence="4" id="KW-0411">Iron-sulfur</keyword>
<dbReference type="PANTHER" id="PTHR43177:SF3">
    <property type="entry name" value="PROTEIN NRFC HOMOLOG"/>
    <property type="match status" value="1"/>
</dbReference>
<dbReference type="EMBL" id="UOGB01000120">
    <property type="protein sequence ID" value="VAX18646.1"/>
    <property type="molecule type" value="Genomic_DNA"/>
</dbReference>
<gene>
    <name evidence="6" type="ORF">MNBD_NITROSPINAE03-1362</name>
</gene>
<dbReference type="PANTHER" id="PTHR43177">
    <property type="entry name" value="PROTEIN NRFC"/>
    <property type="match status" value="1"/>
</dbReference>
<dbReference type="GO" id="GO:0051539">
    <property type="term" value="F:4 iron, 4 sulfur cluster binding"/>
    <property type="evidence" value="ECO:0007669"/>
    <property type="project" value="UniProtKB-KW"/>
</dbReference>
<dbReference type="InterPro" id="IPR050954">
    <property type="entry name" value="ET_IronSulfur_Cluster-Binding"/>
</dbReference>
<dbReference type="InterPro" id="IPR006311">
    <property type="entry name" value="TAT_signal"/>
</dbReference>
<dbReference type="PROSITE" id="PS00198">
    <property type="entry name" value="4FE4S_FER_1"/>
    <property type="match status" value="1"/>
</dbReference>
<dbReference type="InterPro" id="IPR017900">
    <property type="entry name" value="4Fe4S_Fe_S_CS"/>
</dbReference>
<dbReference type="Gene3D" id="3.30.70.20">
    <property type="match status" value="2"/>
</dbReference>
<dbReference type="PROSITE" id="PS51379">
    <property type="entry name" value="4FE4S_FER_2"/>
    <property type="match status" value="2"/>
</dbReference>
<proteinExistence type="predicted"/>
<dbReference type="InterPro" id="IPR017896">
    <property type="entry name" value="4Fe4S_Fe-S-bd"/>
</dbReference>
<name>A0A3B1BK17_9ZZZZ</name>
<keyword evidence="3" id="KW-0408">Iron</keyword>
<dbReference type="AlphaFoldDB" id="A0A3B1BK17"/>
<dbReference type="PROSITE" id="PS51318">
    <property type="entry name" value="TAT"/>
    <property type="match status" value="1"/>
</dbReference>
<evidence type="ECO:0000256" key="1">
    <source>
        <dbReference type="ARBA" id="ARBA00022485"/>
    </source>
</evidence>
<dbReference type="GO" id="GO:0046872">
    <property type="term" value="F:metal ion binding"/>
    <property type="evidence" value="ECO:0007669"/>
    <property type="project" value="UniProtKB-KW"/>
</dbReference>
<keyword evidence="2" id="KW-0479">Metal-binding</keyword>
<sequence length="284" mass="31413">MSNNQLSSRRDMLKTASVLAVGAASTGMLAVKEAMAAESKAPRWAMVIDIRRCKGCRTCTVACKAEFDTPLGSWRSVVKDVERGEYPNIKNDFIPRLCNHCKGNDQDMEPPCVKICPEKASGERVRFKTPTGKKIRYRTGATYKRPDGMILLDNSLCIGCGKCIEACPYGVRSYNKRLVSGKDPKKNGIVKCTFCQHRVDKGVEPSCVNACPGKARIFGDLNDPGSEVSKLAEKFDLTDNTVESTLLFEEGTQPQVYYIDPDKSLGAYTITKENKLAEFRDQIS</sequence>
<evidence type="ECO:0000259" key="5">
    <source>
        <dbReference type="PROSITE" id="PS51379"/>
    </source>
</evidence>
<evidence type="ECO:0000313" key="6">
    <source>
        <dbReference type="EMBL" id="VAX18646.1"/>
    </source>
</evidence>
<reference evidence="6" key="1">
    <citation type="submission" date="2018-06" db="EMBL/GenBank/DDBJ databases">
        <authorList>
            <person name="Zhirakovskaya E."/>
        </authorList>
    </citation>
    <scope>NUCLEOTIDE SEQUENCE</scope>
</reference>
<evidence type="ECO:0000256" key="2">
    <source>
        <dbReference type="ARBA" id="ARBA00022723"/>
    </source>
</evidence>
<accession>A0A3B1BK17</accession>
<organism evidence="6">
    <name type="scientific">hydrothermal vent metagenome</name>
    <dbReference type="NCBI Taxonomy" id="652676"/>
    <lineage>
        <taxon>unclassified sequences</taxon>
        <taxon>metagenomes</taxon>
        <taxon>ecological metagenomes</taxon>
    </lineage>
</organism>
<protein>
    <submittedName>
        <fullName evidence="6">Sulfite reduction-associated complex DsrMKJOP iron-sulfur protein DsrO (=HmeA)</fullName>
    </submittedName>
</protein>
<dbReference type="SUPFAM" id="SSF54862">
    <property type="entry name" value="4Fe-4S ferredoxins"/>
    <property type="match status" value="1"/>
</dbReference>
<evidence type="ECO:0000256" key="3">
    <source>
        <dbReference type="ARBA" id="ARBA00023004"/>
    </source>
</evidence>
<keyword evidence="1" id="KW-0004">4Fe-4S</keyword>
<dbReference type="CDD" id="cd10551">
    <property type="entry name" value="PsrB"/>
    <property type="match status" value="1"/>
</dbReference>
<evidence type="ECO:0000256" key="4">
    <source>
        <dbReference type="ARBA" id="ARBA00023014"/>
    </source>
</evidence>
<feature type="domain" description="4Fe-4S ferredoxin-type" evidence="5">
    <location>
        <begin position="148"/>
        <end position="177"/>
    </location>
</feature>
<dbReference type="Pfam" id="PF13247">
    <property type="entry name" value="Fer4_11"/>
    <property type="match status" value="1"/>
</dbReference>